<dbReference type="InterPro" id="IPR008974">
    <property type="entry name" value="TRAF-like"/>
</dbReference>
<evidence type="ECO:0000256" key="7">
    <source>
        <dbReference type="PROSITE-ProRule" id="PRU00207"/>
    </source>
</evidence>
<feature type="domain" description="MATH" evidence="9">
    <location>
        <begin position="354"/>
        <end position="495"/>
    </location>
</feature>
<name>A0AAV7KLM3_9METZ</name>
<feature type="transmembrane region" description="Helical" evidence="8">
    <location>
        <begin position="295"/>
        <end position="314"/>
    </location>
</feature>
<comment type="subcellular location">
    <subcellularLocation>
        <location evidence="1">Cytoplasm</location>
    </subcellularLocation>
</comment>
<keyword evidence="5 7" id="KW-0863">Zinc-finger</keyword>
<keyword evidence="8" id="KW-0472">Membrane</keyword>
<dbReference type="PROSITE" id="PS50144">
    <property type="entry name" value="MATH"/>
    <property type="match status" value="1"/>
</dbReference>
<protein>
    <submittedName>
        <fullName evidence="11">TNF receptor-associated factor 4</fullName>
    </submittedName>
</protein>
<gene>
    <name evidence="11" type="ORF">LOD99_9945</name>
</gene>
<dbReference type="PANTHER" id="PTHR10131">
    <property type="entry name" value="TNF RECEPTOR ASSOCIATED FACTOR"/>
    <property type="match status" value="1"/>
</dbReference>
<keyword evidence="8" id="KW-0812">Transmembrane</keyword>
<comment type="caution">
    <text evidence="11">The sequence shown here is derived from an EMBL/GenBank/DDBJ whole genome shotgun (WGS) entry which is preliminary data.</text>
</comment>
<reference evidence="11 12" key="1">
    <citation type="journal article" date="2023" name="BMC Biol.">
        <title>The compact genome of the sponge Oopsacas minuta (Hexactinellida) is lacking key metazoan core genes.</title>
        <authorList>
            <person name="Santini S."/>
            <person name="Schenkelaars Q."/>
            <person name="Jourda C."/>
            <person name="Duchesne M."/>
            <person name="Belahbib H."/>
            <person name="Rocher C."/>
            <person name="Selva M."/>
            <person name="Riesgo A."/>
            <person name="Vervoort M."/>
            <person name="Leys S.P."/>
            <person name="Kodjabachian L."/>
            <person name="Le Bivic A."/>
            <person name="Borchiellini C."/>
            <person name="Claverie J.M."/>
            <person name="Renard E."/>
        </authorList>
    </citation>
    <scope>NUCLEOTIDE SEQUENCE [LARGE SCALE GENOMIC DNA]</scope>
    <source>
        <strain evidence="11">SPO-2</strain>
    </source>
</reference>
<dbReference type="GO" id="GO:0005737">
    <property type="term" value="C:cytoplasm"/>
    <property type="evidence" value="ECO:0007669"/>
    <property type="project" value="UniProtKB-SubCell"/>
</dbReference>
<dbReference type="AlphaFoldDB" id="A0AAV7KLM3"/>
<evidence type="ECO:0000256" key="5">
    <source>
        <dbReference type="ARBA" id="ARBA00022771"/>
    </source>
</evidence>
<dbReference type="InterPro" id="IPR013083">
    <property type="entry name" value="Znf_RING/FYVE/PHD"/>
</dbReference>
<dbReference type="SMART" id="SM00061">
    <property type="entry name" value="MATH"/>
    <property type="match status" value="1"/>
</dbReference>
<dbReference type="InterPro" id="IPR002083">
    <property type="entry name" value="MATH/TRAF_dom"/>
</dbReference>
<dbReference type="InterPro" id="IPR049342">
    <property type="entry name" value="TRAF1-6_MATH_dom"/>
</dbReference>
<organism evidence="11 12">
    <name type="scientific">Oopsacas minuta</name>
    <dbReference type="NCBI Taxonomy" id="111878"/>
    <lineage>
        <taxon>Eukaryota</taxon>
        <taxon>Metazoa</taxon>
        <taxon>Porifera</taxon>
        <taxon>Hexactinellida</taxon>
        <taxon>Hexasterophora</taxon>
        <taxon>Lyssacinosida</taxon>
        <taxon>Leucopsacidae</taxon>
        <taxon>Oopsacas</taxon>
    </lineage>
</organism>
<dbReference type="Proteomes" id="UP001165289">
    <property type="component" value="Unassembled WGS sequence"/>
</dbReference>
<evidence type="ECO:0000313" key="12">
    <source>
        <dbReference type="Proteomes" id="UP001165289"/>
    </source>
</evidence>
<keyword evidence="3 7" id="KW-0479">Metal-binding</keyword>
<dbReference type="Gene3D" id="3.30.40.10">
    <property type="entry name" value="Zinc/RING finger domain, C3HC4 (zinc finger)"/>
    <property type="match status" value="1"/>
</dbReference>
<evidence type="ECO:0000256" key="2">
    <source>
        <dbReference type="ARBA" id="ARBA00022490"/>
    </source>
</evidence>
<keyword evidence="12" id="KW-1185">Reference proteome</keyword>
<evidence type="ECO:0000259" key="10">
    <source>
        <dbReference type="PROSITE" id="PS50145"/>
    </source>
</evidence>
<accession>A0AAV7KLM3</accession>
<dbReference type="Pfam" id="PF21355">
    <property type="entry name" value="TRAF-mep_MATH"/>
    <property type="match status" value="1"/>
</dbReference>
<dbReference type="InterPro" id="IPR001293">
    <property type="entry name" value="Znf_TRAF"/>
</dbReference>
<dbReference type="GO" id="GO:0008270">
    <property type="term" value="F:zinc ion binding"/>
    <property type="evidence" value="ECO:0007669"/>
    <property type="project" value="UniProtKB-KW"/>
</dbReference>
<dbReference type="Gene3D" id="2.60.210.10">
    <property type="entry name" value="Apoptosis, Tumor Necrosis Factor Receptor Associated Protein 2, Chain A"/>
    <property type="match status" value="1"/>
</dbReference>
<evidence type="ECO:0000256" key="8">
    <source>
        <dbReference type="SAM" id="Phobius"/>
    </source>
</evidence>
<evidence type="ECO:0000313" key="11">
    <source>
        <dbReference type="EMBL" id="KAI6661703.1"/>
    </source>
</evidence>
<dbReference type="PANTHER" id="PTHR10131:SF157">
    <property type="entry name" value="RECEPTOR-ASSOCIATED FACTOR, PUTATIVE-RELATED"/>
    <property type="match status" value="1"/>
</dbReference>
<keyword evidence="11" id="KW-0675">Receptor</keyword>
<keyword evidence="4" id="KW-0677">Repeat</keyword>
<keyword evidence="6 7" id="KW-0862">Zinc</keyword>
<keyword evidence="8" id="KW-1133">Transmembrane helix</keyword>
<evidence type="ECO:0000256" key="3">
    <source>
        <dbReference type="ARBA" id="ARBA00022723"/>
    </source>
</evidence>
<evidence type="ECO:0000256" key="4">
    <source>
        <dbReference type="ARBA" id="ARBA00022737"/>
    </source>
</evidence>
<dbReference type="EMBL" id="JAKMXF010000010">
    <property type="protein sequence ID" value="KAI6661703.1"/>
    <property type="molecule type" value="Genomic_DNA"/>
</dbReference>
<feature type="zinc finger region" description="TRAF-type" evidence="7">
    <location>
        <begin position="110"/>
        <end position="155"/>
    </location>
</feature>
<feature type="domain" description="TRAF-type" evidence="10">
    <location>
        <begin position="110"/>
        <end position="155"/>
    </location>
</feature>
<evidence type="ECO:0000256" key="6">
    <source>
        <dbReference type="ARBA" id="ARBA00022833"/>
    </source>
</evidence>
<dbReference type="SUPFAM" id="SSF49599">
    <property type="entry name" value="TRAF domain-like"/>
    <property type="match status" value="2"/>
</dbReference>
<evidence type="ECO:0000256" key="1">
    <source>
        <dbReference type="ARBA" id="ARBA00004496"/>
    </source>
</evidence>
<evidence type="ECO:0000259" key="9">
    <source>
        <dbReference type="PROSITE" id="PS50144"/>
    </source>
</evidence>
<proteinExistence type="predicted"/>
<sequence>MAEREPVTPDSISTLIYVDMRGETGGYRTDLLKEQVPENMRKLLICSKCDGISIKPQISEGKTFCTNCTEGRGGEVDGRVDGVVRELECRCPLSIRGCDWSGKLDNIEEHMNKCDKVKIKCEKGCGEVLKKCDTINHQKECHFRNQECEYCGKEVQANRTNEHARICLDNPDGVVTCPYMEEYMDFVSTSYHGYSYSNPLLLMERDRIHQNEQSIQSHNPDGVVTCPYKEVGCDTIGILKKELETHITQNTISHEKLVREFNQLRTAIEQLSDKMYMKEFETTSSLNGIDTTRSWGTWILLALVIMCIAILLVIKFNLRQIETTIHILKQHNTEKDSELKSVKEILYFHTFLSIEQLEWKIQGVKQKIENKGNTYSDPFYLGLYKCQGCIQWNRMNTGKVAVYIHIMKGAYDDKLHWPIRYKYTLILLNHINSNNNYKYTNQVTKETLEKYPNKFKRPTQLRNDRGFGTLSFISQTEILEAKYCREDSITLLIKIELLPAL</sequence>
<dbReference type="GO" id="GO:0043122">
    <property type="term" value="P:regulation of canonical NF-kappaB signal transduction"/>
    <property type="evidence" value="ECO:0007669"/>
    <property type="project" value="TreeGrafter"/>
</dbReference>
<keyword evidence="2" id="KW-0963">Cytoplasm</keyword>
<dbReference type="PROSITE" id="PS50145">
    <property type="entry name" value="ZF_TRAF"/>
    <property type="match status" value="1"/>
</dbReference>
<dbReference type="Pfam" id="PF02176">
    <property type="entry name" value="zf-TRAF"/>
    <property type="match status" value="1"/>
</dbReference>